<feature type="compositionally biased region" description="Gly residues" evidence="1">
    <location>
        <begin position="10"/>
        <end position="21"/>
    </location>
</feature>
<name>A1CLG8_ASPCL</name>
<dbReference type="HOGENOM" id="CLU_169797_1_0_1"/>
<dbReference type="eggNOG" id="ENOG502SYKH">
    <property type="taxonomic scope" value="Eukaryota"/>
</dbReference>
<evidence type="ECO:0000313" key="2">
    <source>
        <dbReference type="EMBL" id="EAW09992.1"/>
    </source>
</evidence>
<dbReference type="GeneID" id="4702746"/>
<sequence>MDKLSHLGSKLGGGSHAGGAQGQEDYVDRETGLDAVEQRASGGKIDTNKMRGTNEKITDGARNHFEKSTGHHVPSKISN</sequence>
<feature type="region of interest" description="Disordered" evidence="1">
    <location>
        <begin position="1"/>
        <end position="79"/>
    </location>
</feature>
<proteinExistence type="predicted"/>
<organism evidence="2 3">
    <name type="scientific">Aspergillus clavatus (strain ATCC 1007 / CBS 513.65 / DSM 816 / NCTC 3887 / NRRL 1 / QM 1276 / 107)</name>
    <dbReference type="NCBI Taxonomy" id="344612"/>
    <lineage>
        <taxon>Eukaryota</taxon>
        <taxon>Fungi</taxon>
        <taxon>Dikarya</taxon>
        <taxon>Ascomycota</taxon>
        <taxon>Pezizomycotina</taxon>
        <taxon>Eurotiomycetes</taxon>
        <taxon>Eurotiomycetidae</taxon>
        <taxon>Eurotiales</taxon>
        <taxon>Aspergillaceae</taxon>
        <taxon>Aspergillus</taxon>
        <taxon>Aspergillus subgen. Fumigati</taxon>
    </lineage>
</organism>
<dbReference type="VEuPathDB" id="FungiDB:ACLA_042140"/>
<keyword evidence="3" id="KW-1185">Reference proteome</keyword>
<feature type="compositionally biased region" description="Basic and acidic residues" evidence="1">
    <location>
        <begin position="46"/>
        <end position="69"/>
    </location>
</feature>
<dbReference type="Proteomes" id="UP000006701">
    <property type="component" value="Unassembled WGS sequence"/>
</dbReference>
<dbReference type="EMBL" id="DS027056">
    <property type="protein sequence ID" value="EAW09992.1"/>
    <property type="molecule type" value="Genomic_DNA"/>
</dbReference>
<dbReference type="AlphaFoldDB" id="A1CLG8"/>
<reference evidence="2 3" key="1">
    <citation type="journal article" date="2008" name="PLoS Genet.">
        <title>Genomic islands in the pathogenic filamentous fungus Aspergillus fumigatus.</title>
        <authorList>
            <person name="Fedorova N.D."/>
            <person name="Khaldi N."/>
            <person name="Joardar V.S."/>
            <person name="Maiti R."/>
            <person name="Amedeo P."/>
            <person name="Anderson M.J."/>
            <person name="Crabtree J."/>
            <person name="Silva J.C."/>
            <person name="Badger J.H."/>
            <person name="Albarraq A."/>
            <person name="Angiuoli S."/>
            <person name="Bussey H."/>
            <person name="Bowyer P."/>
            <person name="Cotty P.J."/>
            <person name="Dyer P.S."/>
            <person name="Egan A."/>
            <person name="Galens K."/>
            <person name="Fraser-Liggett C.M."/>
            <person name="Haas B.J."/>
            <person name="Inman J.M."/>
            <person name="Kent R."/>
            <person name="Lemieux S."/>
            <person name="Malavazi I."/>
            <person name="Orvis J."/>
            <person name="Roemer T."/>
            <person name="Ronning C.M."/>
            <person name="Sundaram J.P."/>
            <person name="Sutton G."/>
            <person name="Turner G."/>
            <person name="Venter J.C."/>
            <person name="White O.R."/>
            <person name="Whitty B.R."/>
            <person name="Youngman P."/>
            <person name="Wolfe K.H."/>
            <person name="Goldman G.H."/>
            <person name="Wortman J.R."/>
            <person name="Jiang B."/>
            <person name="Denning D.W."/>
            <person name="Nierman W.C."/>
        </authorList>
    </citation>
    <scope>NUCLEOTIDE SEQUENCE [LARGE SCALE GENOMIC DNA]</scope>
    <source>
        <strain evidence="3">ATCC 1007 / CBS 513.65 / DSM 816 / NCTC 3887 / NRRL 1</strain>
    </source>
</reference>
<dbReference type="OrthoDB" id="3050608at2759"/>
<dbReference type="RefSeq" id="XP_001271418.1">
    <property type="nucleotide sequence ID" value="XM_001271417.1"/>
</dbReference>
<protein>
    <submittedName>
        <fullName evidence="2">Uncharacterized protein</fullName>
    </submittedName>
</protein>
<dbReference type="OMA" id="NEKFTDG"/>
<accession>A1CLG8</accession>
<evidence type="ECO:0000256" key="1">
    <source>
        <dbReference type="SAM" id="MobiDB-lite"/>
    </source>
</evidence>
<gene>
    <name evidence="2" type="ORF">ACLA_042140</name>
</gene>
<dbReference type="KEGG" id="act:ACLA_042140"/>
<evidence type="ECO:0000313" key="3">
    <source>
        <dbReference type="Proteomes" id="UP000006701"/>
    </source>
</evidence>